<dbReference type="EMBL" id="PCVY01000050">
    <property type="protein sequence ID" value="PIQ86121.1"/>
    <property type="molecule type" value="Genomic_DNA"/>
</dbReference>
<sequence length="169" mass="19274">MLGLVLLLLSYLFELKFKSVDTGEIDFSIFITTFGYLKSQPFSKYFFGYGISVVVGHIFINPINQWMRSERNRRQPGRKKKDRGGLLSELVGITERVAYTTALIAGYPQFVGLWLTLKFAGRWKEWQPEKPGGWGRVNIFLVGNILSILFSFAGAVIIRPNLFLKLTQS</sequence>
<dbReference type="AlphaFoldDB" id="A0A2H0LP38"/>
<proteinExistence type="predicted"/>
<feature type="transmembrane region" description="Helical" evidence="1">
    <location>
        <begin position="46"/>
        <end position="64"/>
    </location>
</feature>
<reference evidence="2 3" key="1">
    <citation type="submission" date="2017-09" db="EMBL/GenBank/DDBJ databases">
        <title>Depth-based differentiation of microbial function through sediment-hosted aquifers and enrichment of novel symbionts in the deep terrestrial subsurface.</title>
        <authorList>
            <person name="Probst A.J."/>
            <person name="Ladd B."/>
            <person name="Jarett J.K."/>
            <person name="Geller-Mcgrath D.E."/>
            <person name="Sieber C.M."/>
            <person name="Emerson J.B."/>
            <person name="Anantharaman K."/>
            <person name="Thomas B.C."/>
            <person name="Malmstrom R."/>
            <person name="Stieglmeier M."/>
            <person name="Klingl A."/>
            <person name="Woyke T."/>
            <person name="Ryan C.M."/>
            <person name="Banfield J.F."/>
        </authorList>
    </citation>
    <scope>NUCLEOTIDE SEQUENCE [LARGE SCALE GENOMIC DNA]</scope>
    <source>
        <strain evidence="2">CG11_big_fil_rev_8_21_14_0_20_45_26</strain>
    </source>
</reference>
<keyword evidence="1" id="KW-1133">Transmembrane helix</keyword>
<accession>A0A2H0LP38</accession>
<comment type="caution">
    <text evidence="2">The sequence shown here is derived from an EMBL/GenBank/DDBJ whole genome shotgun (WGS) entry which is preliminary data.</text>
</comment>
<organism evidence="2 3">
    <name type="scientific">Candidatus Abzuiibacterium crystallinum</name>
    <dbReference type="NCBI Taxonomy" id="1974748"/>
    <lineage>
        <taxon>Bacteria</taxon>
        <taxon>Pseudomonadati</taxon>
        <taxon>Candidatus Omnitrophota</taxon>
        <taxon>Candidatus Abzuiibacterium</taxon>
    </lineage>
</organism>
<keyword evidence="1" id="KW-0812">Transmembrane</keyword>
<evidence type="ECO:0000256" key="1">
    <source>
        <dbReference type="SAM" id="Phobius"/>
    </source>
</evidence>
<protein>
    <submittedName>
        <fullName evidence="2">Uncharacterized protein</fullName>
    </submittedName>
</protein>
<dbReference type="Proteomes" id="UP000230859">
    <property type="component" value="Unassembled WGS sequence"/>
</dbReference>
<evidence type="ECO:0000313" key="3">
    <source>
        <dbReference type="Proteomes" id="UP000230859"/>
    </source>
</evidence>
<keyword evidence="1" id="KW-0472">Membrane</keyword>
<feature type="transmembrane region" description="Helical" evidence="1">
    <location>
        <begin position="137"/>
        <end position="158"/>
    </location>
</feature>
<evidence type="ECO:0000313" key="2">
    <source>
        <dbReference type="EMBL" id="PIQ86121.1"/>
    </source>
</evidence>
<gene>
    <name evidence="2" type="ORF">COV74_06060</name>
</gene>
<name>A0A2H0LP38_9BACT</name>